<keyword evidence="2" id="KW-1185">Reference proteome</keyword>
<gene>
    <name evidence="1" type="ORF">C0Z18_22465</name>
</gene>
<evidence type="ECO:0000313" key="1">
    <source>
        <dbReference type="EMBL" id="PMS16903.1"/>
    </source>
</evidence>
<dbReference type="EMBL" id="PNYA01000022">
    <property type="protein sequence ID" value="PMS16903.1"/>
    <property type="molecule type" value="Genomic_DNA"/>
</dbReference>
<proteinExistence type="predicted"/>
<evidence type="ECO:0000313" key="2">
    <source>
        <dbReference type="Proteomes" id="UP000235616"/>
    </source>
</evidence>
<protein>
    <submittedName>
        <fullName evidence="1">Uncharacterized protein</fullName>
    </submittedName>
</protein>
<accession>A0A2N7VIC7</accession>
<reference evidence="1 2" key="1">
    <citation type="submission" date="2018-01" db="EMBL/GenBank/DDBJ databases">
        <title>Whole genome analyses suggest that Burkholderia sensu lato contains two further novel genera in the rhizoxinica-symbiotica group Mycetohabitans gen. nov., and Trinickia gen. nov.: implications for the evolution of diazotrophy and nodulation in the Burkholderiaceae.</title>
        <authorList>
            <person name="Estrada-de los Santos P."/>
            <person name="Palmer M."/>
            <person name="Chavez-Ramirez B."/>
            <person name="Beukes C."/>
            <person name="Steenkamp E.T."/>
            <person name="Hirsch A.M."/>
            <person name="Manyaka P."/>
            <person name="Maluk M."/>
            <person name="Lafos M."/>
            <person name="Crook M."/>
            <person name="Gross E."/>
            <person name="Simon M.F."/>
            <person name="Bueno dos Reis Junior F."/>
            <person name="Poole P.S."/>
            <person name="Venter S.N."/>
            <person name="James E.K."/>
        </authorList>
    </citation>
    <scope>NUCLEOTIDE SEQUENCE [LARGE SCALE GENOMIC DNA]</scope>
    <source>
        <strain evidence="1 2">GIMN1.004</strain>
    </source>
</reference>
<comment type="caution">
    <text evidence="1">The sequence shown here is derived from an EMBL/GenBank/DDBJ whole genome shotgun (WGS) entry which is preliminary data.</text>
</comment>
<sequence>MQSFDLLVAATRKCAFKFEPLTELFRQTNDWNSPLREVCQAHLADVEGADEARVAATANDVFGHAQIPQFLERMDGFTDTQKSAALGALAKQLFSLHFLGAHDFARICESFHQQPWPPAAASGLLRRIGWISDPARESLTARQSTRP</sequence>
<organism evidence="1 2">
    <name type="scientific">Trinickia dabaoshanensis</name>
    <dbReference type="NCBI Taxonomy" id="564714"/>
    <lineage>
        <taxon>Bacteria</taxon>
        <taxon>Pseudomonadati</taxon>
        <taxon>Pseudomonadota</taxon>
        <taxon>Betaproteobacteria</taxon>
        <taxon>Burkholderiales</taxon>
        <taxon>Burkholderiaceae</taxon>
        <taxon>Trinickia</taxon>
    </lineage>
</organism>
<dbReference type="AlphaFoldDB" id="A0A2N7VIC7"/>
<dbReference type="Proteomes" id="UP000235616">
    <property type="component" value="Unassembled WGS sequence"/>
</dbReference>
<name>A0A2N7VIC7_9BURK</name>